<dbReference type="KEGG" id="llh:I41_49100"/>
<evidence type="ECO:0000313" key="1">
    <source>
        <dbReference type="EMBL" id="QDT75670.1"/>
    </source>
</evidence>
<evidence type="ECO:0000313" key="2">
    <source>
        <dbReference type="Proteomes" id="UP000317909"/>
    </source>
</evidence>
<dbReference type="RefSeq" id="WP_210421051.1">
    <property type="nucleotide sequence ID" value="NZ_CP036339.1"/>
</dbReference>
<proteinExistence type="predicted"/>
<organism evidence="1 2">
    <name type="scientific">Lacipirellula limnantheis</name>
    <dbReference type="NCBI Taxonomy" id="2528024"/>
    <lineage>
        <taxon>Bacteria</taxon>
        <taxon>Pseudomonadati</taxon>
        <taxon>Planctomycetota</taxon>
        <taxon>Planctomycetia</taxon>
        <taxon>Pirellulales</taxon>
        <taxon>Lacipirellulaceae</taxon>
        <taxon>Lacipirellula</taxon>
    </lineage>
</organism>
<accession>A0A517U525</accession>
<gene>
    <name evidence="1" type="ORF">I41_49100</name>
</gene>
<dbReference type="EMBL" id="CP036339">
    <property type="protein sequence ID" value="QDT75670.1"/>
    <property type="molecule type" value="Genomic_DNA"/>
</dbReference>
<dbReference type="AlphaFoldDB" id="A0A517U525"/>
<reference evidence="1 2" key="1">
    <citation type="submission" date="2019-02" db="EMBL/GenBank/DDBJ databases">
        <title>Deep-cultivation of Planctomycetes and their phenomic and genomic characterization uncovers novel biology.</title>
        <authorList>
            <person name="Wiegand S."/>
            <person name="Jogler M."/>
            <person name="Boedeker C."/>
            <person name="Pinto D."/>
            <person name="Vollmers J."/>
            <person name="Rivas-Marin E."/>
            <person name="Kohn T."/>
            <person name="Peeters S.H."/>
            <person name="Heuer A."/>
            <person name="Rast P."/>
            <person name="Oberbeckmann S."/>
            <person name="Bunk B."/>
            <person name="Jeske O."/>
            <person name="Meyerdierks A."/>
            <person name="Storesund J.E."/>
            <person name="Kallscheuer N."/>
            <person name="Luecker S."/>
            <person name="Lage O.M."/>
            <person name="Pohl T."/>
            <person name="Merkel B.J."/>
            <person name="Hornburger P."/>
            <person name="Mueller R.-W."/>
            <person name="Bruemmer F."/>
            <person name="Labrenz M."/>
            <person name="Spormann A.M."/>
            <person name="Op den Camp H."/>
            <person name="Overmann J."/>
            <person name="Amann R."/>
            <person name="Jetten M.S.M."/>
            <person name="Mascher T."/>
            <person name="Medema M.H."/>
            <person name="Devos D.P."/>
            <person name="Kaster A.-K."/>
            <person name="Ovreas L."/>
            <person name="Rohde M."/>
            <person name="Galperin M.Y."/>
            <person name="Jogler C."/>
        </authorList>
    </citation>
    <scope>NUCLEOTIDE SEQUENCE [LARGE SCALE GENOMIC DNA]</scope>
    <source>
        <strain evidence="1 2">I41</strain>
    </source>
</reference>
<sequence length="104" mass="11226">MSITPQNERSQSETLEAMRVEVTRLSERVAALELALSSRPDAQPMLAKTSEISAETLAAISAVLAAYLGVTPRIRQISLLNGANWAQQGRVTIQASHTLASRHS</sequence>
<keyword evidence="2" id="KW-1185">Reference proteome</keyword>
<protein>
    <submittedName>
        <fullName evidence="1">Uncharacterized protein</fullName>
    </submittedName>
</protein>
<dbReference type="Proteomes" id="UP000317909">
    <property type="component" value="Chromosome"/>
</dbReference>
<name>A0A517U525_9BACT</name>